<feature type="binding site" evidence="8">
    <location>
        <position position="77"/>
    </location>
    <ligand>
        <name>GTP</name>
        <dbReference type="ChEBI" id="CHEBI:37565"/>
    </ligand>
</feature>
<evidence type="ECO:0000256" key="5">
    <source>
        <dbReference type="ARBA" id="ARBA00022842"/>
    </source>
</evidence>
<comment type="domain">
    <text evidence="8">The N-terminal domain determines nucleotide recognition and specific binding, while the C-terminal domain determines the specific binding to the target protein.</text>
</comment>
<dbReference type="PANTHER" id="PTHR19136">
    <property type="entry name" value="MOLYBDENUM COFACTOR GUANYLYLTRANSFERASE"/>
    <property type="match status" value="1"/>
</dbReference>
<feature type="binding site" evidence="8">
    <location>
        <position position="31"/>
    </location>
    <ligand>
        <name>GTP</name>
        <dbReference type="ChEBI" id="CHEBI:37565"/>
    </ligand>
</feature>
<feature type="binding site" evidence="8">
    <location>
        <begin position="18"/>
        <end position="20"/>
    </location>
    <ligand>
        <name>GTP</name>
        <dbReference type="ChEBI" id="CHEBI:37565"/>
    </ligand>
</feature>
<dbReference type="GO" id="GO:0061603">
    <property type="term" value="F:molybdenum cofactor guanylyltransferase activity"/>
    <property type="evidence" value="ECO:0007669"/>
    <property type="project" value="UniProtKB-EC"/>
</dbReference>
<dbReference type="EC" id="2.7.7.77" evidence="8"/>
<dbReference type="Gene3D" id="3.90.550.10">
    <property type="entry name" value="Spore Coat Polysaccharide Biosynthesis Protein SpsA, Chain A"/>
    <property type="match status" value="1"/>
</dbReference>
<feature type="domain" description="MobA-like NTP transferase" evidence="9">
    <location>
        <begin position="15"/>
        <end position="168"/>
    </location>
</feature>
<dbReference type="PANTHER" id="PTHR19136:SF81">
    <property type="entry name" value="MOLYBDENUM COFACTOR GUANYLYLTRANSFERASE"/>
    <property type="match status" value="1"/>
</dbReference>
<keyword evidence="5 8" id="KW-0460">Magnesium</keyword>
<comment type="subunit">
    <text evidence="8">Monomer.</text>
</comment>
<feature type="binding site" evidence="8">
    <location>
        <position position="59"/>
    </location>
    <ligand>
        <name>GTP</name>
        <dbReference type="ChEBI" id="CHEBI:37565"/>
    </ligand>
</feature>
<evidence type="ECO:0000256" key="3">
    <source>
        <dbReference type="ARBA" id="ARBA00022723"/>
    </source>
</evidence>
<keyword evidence="3 8" id="KW-0479">Metal-binding</keyword>
<feature type="binding site" evidence="8">
    <location>
        <position position="112"/>
    </location>
    <ligand>
        <name>GTP</name>
        <dbReference type="ChEBI" id="CHEBI:37565"/>
    </ligand>
</feature>
<keyword evidence="1 8" id="KW-0963">Cytoplasm</keyword>
<sequence>MVENAETAFAPRLPAMILAGGLSRRMGGGDKCLLPLGGRPVLGHVIDRVRPQVAALALNANGDAARFARFNLPVVADDAADFAGPLAGILAALDWVRRAHPSALAVLTVPADTPFLPRDLAAQLTAAGAPAVARSAGRIHPVVGLWPLELEPGLRKALREEGLRKVEEWTARLVPGVVDFAAAPIDPFFNINTPEDLKRAEALA</sequence>
<dbReference type="InterPro" id="IPR025877">
    <property type="entry name" value="MobA-like_NTP_Trfase"/>
</dbReference>
<comment type="function">
    <text evidence="8">Transfers a GMP moiety from GTP to Mo-molybdopterin (Mo-MPT) cofactor (Moco or molybdenum cofactor) to form Mo-molybdopterin guanine dinucleotide (Mo-MGD) cofactor.</text>
</comment>
<keyword evidence="4 8" id="KW-0547">Nucleotide-binding</keyword>
<keyword evidence="10" id="KW-0548">Nucleotidyltransferase</keyword>
<comment type="subcellular location">
    <subcellularLocation>
        <location evidence="8">Cytoplasm</location>
    </subcellularLocation>
</comment>
<evidence type="ECO:0000256" key="6">
    <source>
        <dbReference type="ARBA" id="ARBA00023134"/>
    </source>
</evidence>
<comment type="similarity">
    <text evidence="8">Belongs to the MobA family.</text>
</comment>
<reference evidence="11" key="1">
    <citation type="submission" date="2023-08" db="EMBL/GenBank/DDBJ databases">
        <title>Rhodospirillaceae gen. nov., a novel taxon isolated from the Yangtze River Yuezi River estuary sludge.</title>
        <authorList>
            <person name="Ruan L."/>
        </authorList>
    </citation>
    <scope>NUCLEOTIDE SEQUENCE [LARGE SCALE GENOMIC DNA]</scope>
    <source>
        <strain evidence="11">R-7</strain>
    </source>
</reference>
<dbReference type="HAMAP" id="MF_00316">
    <property type="entry name" value="MobA"/>
    <property type="match status" value="1"/>
</dbReference>
<comment type="cofactor">
    <cofactor evidence="8">
        <name>Mg(2+)</name>
        <dbReference type="ChEBI" id="CHEBI:18420"/>
    </cofactor>
</comment>
<evidence type="ECO:0000259" key="9">
    <source>
        <dbReference type="Pfam" id="PF12804"/>
    </source>
</evidence>
<evidence type="ECO:0000256" key="2">
    <source>
        <dbReference type="ARBA" id="ARBA00022679"/>
    </source>
</evidence>
<evidence type="ECO:0000313" key="10">
    <source>
        <dbReference type="EMBL" id="MDQ7247212.1"/>
    </source>
</evidence>
<dbReference type="NCBIfam" id="TIGR02665">
    <property type="entry name" value="molyb_mobA"/>
    <property type="match status" value="1"/>
</dbReference>
<keyword evidence="11" id="KW-1185">Reference proteome</keyword>
<evidence type="ECO:0000256" key="4">
    <source>
        <dbReference type="ARBA" id="ARBA00022741"/>
    </source>
</evidence>
<accession>A0ABU0YJ17</accession>
<dbReference type="Proteomes" id="UP001230156">
    <property type="component" value="Unassembled WGS sequence"/>
</dbReference>
<evidence type="ECO:0000256" key="1">
    <source>
        <dbReference type="ARBA" id="ARBA00022490"/>
    </source>
</evidence>
<dbReference type="EMBL" id="JAUYVI010000002">
    <property type="protein sequence ID" value="MDQ7247212.1"/>
    <property type="molecule type" value="Genomic_DNA"/>
</dbReference>
<keyword evidence="2 8" id="KW-0808">Transferase</keyword>
<keyword evidence="7 8" id="KW-0501">Molybdenum cofactor biosynthesis</keyword>
<dbReference type="SUPFAM" id="SSF53448">
    <property type="entry name" value="Nucleotide-diphospho-sugar transferases"/>
    <property type="match status" value="1"/>
</dbReference>
<comment type="caution">
    <text evidence="10">The sequence shown here is derived from an EMBL/GenBank/DDBJ whole genome shotgun (WGS) entry which is preliminary data.</text>
</comment>
<evidence type="ECO:0000313" key="11">
    <source>
        <dbReference type="Proteomes" id="UP001230156"/>
    </source>
</evidence>
<name>A0ABU0YJ17_9PROT</name>
<protein>
    <recommendedName>
        <fullName evidence="8">Molybdenum cofactor guanylyltransferase</fullName>
        <shortName evidence="8">MoCo guanylyltransferase</shortName>
        <ecNumber evidence="8">2.7.7.77</ecNumber>
    </recommendedName>
    <alternativeName>
        <fullName evidence="8">GTP:molybdopterin guanylyltransferase</fullName>
    </alternativeName>
    <alternativeName>
        <fullName evidence="8">Mo-MPT guanylyltransferase</fullName>
    </alternativeName>
    <alternativeName>
        <fullName evidence="8">Molybdopterin guanylyltransferase</fullName>
    </alternativeName>
    <alternativeName>
        <fullName evidence="8">Molybdopterin-guanine dinucleotide synthase</fullName>
        <shortName evidence="8">MGD synthase</shortName>
    </alternativeName>
</protein>
<organism evidence="10 11">
    <name type="scientific">Dongia sedimenti</name>
    <dbReference type="NCBI Taxonomy" id="3064282"/>
    <lineage>
        <taxon>Bacteria</taxon>
        <taxon>Pseudomonadati</taxon>
        <taxon>Pseudomonadota</taxon>
        <taxon>Alphaproteobacteria</taxon>
        <taxon>Rhodospirillales</taxon>
        <taxon>Dongiaceae</taxon>
        <taxon>Dongia</taxon>
    </lineage>
</organism>
<dbReference type="CDD" id="cd02503">
    <property type="entry name" value="MobA"/>
    <property type="match status" value="1"/>
</dbReference>
<dbReference type="Pfam" id="PF12804">
    <property type="entry name" value="NTP_transf_3"/>
    <property type="match status" value="1"/>
</dbReference>
<feature type="binding site" evidence="8">
    <location>
        <position position="112"/>
    </location>
    <ligand>
        <name>Mg(2+)</name>
        <dbReference type="ChEBI" id="CHEBI:18420"/>
    </ligand>
</feature>
<dbReference type="InterPro" id="IPR013482">
    <property type="entry name" value="Molybde_CF_guanTrfase"/>
</dbReference>
<keyword evidence="6 8" id="KW-0342">GTP-binding</keyword>
<evidence type="ECO:0000256" key="8">
    <source>
        <dbReference type="HAMAP-Rule" id="MF_00316"/>
    </source>
</evidence>
<evidence type="ECO:0000256" key="7">
    <source>
        <dbReference type="ARBA" id="ARBA00023150"/>
    </source>
</evidence>
<proteinExistence type="inferred from homology"/>
<comment type="catalytic activity">
    <reaction evidence="8">
        <text>Mo-molybdopterin + GTP + H(+) = Mo-molybdopterin guanine dinucleotide + diphosphate</text>
        <dbReference type="Rhea" id="RHEA:34243"/>
        <dbReference type="ChEBI" id="CHEBI:15378"/>
        <dbReference type="ChEBI" id="CHEBI:33019"/>
        <dbReference type="ChEBI" id="CHEBI:37565"/>
        <dbReference type="ChEBI" id="CHEBI:71302"/>
        <dbReference type="ChEBI" id="CHEBI:71310"/>
        <dbReference type="EC" id="2.7.7.77"/>
    </reaction>
</comment>
<gene>
    <name evidence="8 10" type="primary">mobA</name>
    <name evidence="10" type="ORF">Q8A70_06025</name>
</gene>
<dbReference type="RefSeq" id="WP_379954615.1">
    <property type="nucleotide sequence ID" value="NZ_JAUYVI010000002.1"/>
</dbReference>
<dbReference type="InterPro" id="IPR029044">
    <property type="entry name" value="Nucleotide-diphossugar_trans"/>
</dbReference>